<dbReference type="GO" id="GO:0006355">
    <property type="term" value="P:regulation of DNA-templated transcription"/>
    <property type="evidence" value="ECO:0007669"/>
    <property type="project" value="UniProtKB-UniRule"/>
</dbReference>
<comment type="function">
    <text evidence="6">Acts both as a biotin--[acetyl-CoA-carboxylase] ligase and a repressor.</text>
</comment>
<name>A0A3M0B566_9AQUI</name>
<feature type="binding site" evidence="6">
    <location>
        <position position="180"/>
    </location>
    <ligand>
        <name>biotin</name>
        <dbReference type="ChEBI" id="CHEBI:57586"/>
    </ligand>
</feature>
<evidence type="ECO:0000256" key="2">
    <source>
        <dbReference type="ARBA" id="ARBA00022741"/>
    </source>
</evidence>
<dbReference type="InterPro" id="IPR004143">
    <property type="entry name" value="BPL_LPL_catalytic"/>
</dbReference>
<dbReference type="InterPro" id="IPR008988">
    <property type="entry name" value="Transcriptional_repressor_C"/>
</dbReference>
<keyword evidence="2 6" id="KW-0547">Nucleotide-binding</keyword>
<dbReference type="SUPFAM" id="SSF55681">
    <property type="entry name" value="Class II aaRS and biotin synthetases"/>
    <property type="match status" value="1"/>
</dbReference>
<dbReference type="Gene3D" id="3.30.930.10">
    <property type="entry name" value="Bira Bifunctional Protein, Domain 2"/>
    <property type="match status" value="1"/>
</dbReference>
<feature type="DNA-binding region" description="H-T-H motif" evidence="6">
    <location>
        <begin position="19"/>
        <end position="38"/>
    </location>
</feature>
<evidence type="ECO:0000313" key="8">
    <source>
        <dbReference type="EMBL" id="RMA92540.1"/>
    </source>
</evidence>
<dbReference type="NCBIfam" id="TIGR00121">
    <property type="entry name" value="birA_ligase"/>
    <property type="match status" value="1"/>
</dbReference>
<comment type="caution">
    <text evidence="6">Lacks conserved residue(s) required for the propagation of feature annotation.</text>
</comment>
<dbReference type="PANTHER" id="PTHR12835:SF5">
    <property type="entry name" value="BIOTIN--PROTEIN LIGASE"/>
    <property type="match status" value="1"/>
</dbReference>
<feature type="binding site" evidence="6">
    <location>
        <position position="110"/>
    </location>
    <ligand>
        <name>biotin</name>
        <dbReference type="ChEBI" id="CHEBI:57586"/>
    </ligand>
</feature>
<dbReference type="InterPro" id="IPR030855">
    <property type="entry name" value="Bifunct_BirA"/>
</dbReference>
<protein>
    <recommendedName>
        <fullName evidence="6">Bifunctional ligase/repressor BirA</fullName>
    </recommendedName>
    <alternativeName>
        <fullName evidence="6">Biotin--[acetyl-CoA-carboxylase] ligase</fullName>
        <ecNumber evidence="6">6.3.4.15</ecNumber>
    </alternativeName>
    <alternativeName>
        <fullName evidence="6">Biotin--protein ligase</fullName>
    </alternativeName>
    <alternativeName>
        <fullName evidence="6">Biotin-[acetyl-CoA carboxylase] synthetase</fullName>
    </alternativeName>
</protein>
<feature type="domain" description="BPL/LPL catalytic" evidence="7">
    <location>
        <begin position="66"/>
        <end position="252"/>
    </location>
</feature>
<dbReference type="RefSeq" id="WP_121923688.1">
    <property type="nucleotide sequence ID" value="NZ_REFO01000016.1"/>
</dbReference>
<evidence type="ECO:0000259" key="7">
    <source>
        <dbReference type="PROSITE" id="PS51733"/>
    </source>
</evidence>
<evidence type="ECO:0000256" key="3">
    <source>
        <dbReference type="ARBA" id="ARBA00022840"/>
    </source>
</evidence>
<keyword evidence="6" id="KW-0678">Repressor</keyword>
<evidence type="ECO:0000256" key="4">
    <source>
        <dbReference type="ARBA" id="ARBA00023267"/>
    </source>
</evidence>
<evidence type="ECO:0000256" key="5">
    <source>
        <dbReference type="ARBA" id="ARBA00047846"/>
    </source>
</evidence>
<dbReference type="GO" id="GO:0005524">
    <property type="term" value="F:ATP binding"/>
    <property type="evidence" value="ECO:0007669"/>
    <property type="project" value="UniProtKB-UniRule"/>
</dbReference>
<sequence length="316" mass="36548">MDNIDKKIIQLTKEKTISGETLSSFFGISRTAIWKRIKKLEKLGYKFSHLKEGYKLILTSPYLLETEIKPFIKTRLIGKEYIFFEEIDSTNIYAKENNLNEGTVIVAETQTKGKGRKGRKWISTKGKGLYFSTVLKPEININQLLRFSLIFPYSVYETIKQENLTPKIKWPNDIYLSNRKVSGILMETDIEGSEIKKLVVGIGINVNHNIEDLNEIKDIATSLFLEKGQNIDRKRFFIRLLQNIEKNYFQFLENKLNPIEKVEENLLWKDEEVKILDGNKEIKGILKGLDNQGGIILQIGNNLESFYSGDLSLRKT</sequence>
<dbReference type="Pfam" id="PF08279">
    <property type="entry name" value="HTH_11"/>
    <property type="match status" value="1"/>
</dbReference>
<comment type="similarity">
    <text evidence="6">Belongs to the biotin--protein ligase family.</text>
</comment>
<keyword evidence="3 6" id="KW-0067">ATP-binding</keyword>
<dbReference type="CDD" id="cd16442">
    <property type="entry name" value="BPL"/>
    <property type="match status" value="1"/>
</dbReference>
<dbReference type="InterPro" id="IPR003142">
    <property type="entry name" value="BPL_C"/>
</dbReference>
<evidence type="ECO:0000256" key="6">
    <source>
        <dbReference type="HAMAP-Rule" id="MF_00978"/>
    </source>
</evidence>
<comment type="catalytic activity">
    <reaction evidence="5 6">
        <text>biotin + L-lysyl-[protein] + ATP = N(6)-biotinyl-L-lysyl-[protein] + AMP + diphosphate + H(+)</text>
        <dbReference type="Rhea" id="RHEA:11756"/>
        <dbReference type="Rhea" id="RHEA-COMP:9752"/>
        <dbReference type="Rhea" id="RHEA-COMP:10505"/>
        <dbReference type="ChEBI" id="CHEBI:15378"/>
        <dbReference type="ChEBI" id="CHEBI:29969"/>
        <dbReference type="ChEBI" id="CHEBI:30616"/>
        <dbReference type="ChEBI" id="CHEBI:33019"/>
        <dbReference type="ChEBI" id="CHEBI:57586"/>
        <dbReference type="ChEBI" id="CHEBI:83144"/>
        <dbReference type="ChEBI" id="CHEBI:456215"/>
        <dbReference type="EC" id="6.3.4.15"/>
    </reaction>
</comment>
<dbReference type="InterPro" id="IPR004408">
    <property type="entry name" value="Biotin_CoA_COase_ligase"/>
</dbReference>
<dbReference type="SUPFAM" id="SSF46785">
    <property type="entry name" value="Winged helix' DNA-binding domain"/>
    <property type="match status" value="1"/>
</dbReference>
<dbReference type="Proteomes" id="UP000280842">
    <property type="component" value="Unassembled WGS sequence"/>
</dbReference>
<reference evidence="8 9" key="1">
    <citation type="submission" date="2018-10" db="EMBL/GenBank/DDBJ databases">
        <title>Genomic Encyclopedia of Archaeal and Bacterial Type Strains, Phase II (KMG-II): from individual species to whole genera.</title>
        <authorList>
            <person name="Goeker M."/>
        </authorList>
    </citation>
    <scope>NUCLEOTIDE SEQUENCE [LARGE SCALE GENOMIC DNA]</scope>
    <source>
        <strain evidence="8 9">VM1</strain>
    </source>
</reference>
<feature type="binding site" evidence="6">
    <location>
        <begin position="89"/>
        <end position="91"/>
    </location>
    <ligand>
        <name>biotin</name>
        <dbReference type="ChEBI" id="CHEBI:57586"/>
    </ligand>
</feature>
<gene>
    <name evidence="6" type="primary">birA</name>
    <name evidence="8" type="ORF">CLV39_1588</name>
</gene>
<dbReference type="Gene3D" id="1.10.10.10">
    <property type="entry name" value="Winged helix-like DNA-binding domain superfamily/Winged helix DNA-binding domain"/>
    <property type="match status" value="1"/>
</dbReference>
<dbReference type="EMBL" id="REFO01000016">
    <property type="protein sequence ID" value="RMA92540.1"/>
    <property type="molecule type" value="Genomic_DNA"/>
</dbReference>
<evidence type="ECO:0000313" key="9">
    <source>
        <dbReference type="Proteomes" id="UP000280842"/>
    </source>
</evidence>
<dbReference type="EC" id="6.3.4.15" evidence="6"/>
<evidence type="ECO:0000256" key="1">
    <source>
        <dbReference type="ARBA" id="ARBA00022598"/>
    </source>
</evidence>
<dbReference type="Pfam" id="PF03099">
    <property type="entry name" value="BPL_LplA_LipB"/>
    <property type="match status" value="1"/>
</dbReference>
<dbReference type="Pfam" id="PF02237">
    <property type="entry name" value="BPL_C"/>
    <property type="match status" value="1"/>
</dbReference>
<dbReference type="PRINTS" id="PR00033">
    <property type="entry name" value="HTHASNC"/>
</dbReference>
<dbReference type="InterPro" id="IPR000485">
    <property type="entry name" value="AsnC-type_HTH_dom"/>
</dbReference>
<keyword evidence="6" id="KW-0805">Transcription regulation</keyword>
<dbReference type="OrthoDB" id="9807064at2"/>
<keyword evidence="6" id="KW-0238">DNA-binding</keyword>
<dbReference type="InterPro" id="IPR036388">
    <property type="entry name" value="WH-like_DNA-bd_sf"/>
</dbReference>
<dbReference type="AlphaFoldDB" id="A0A3M0B566"/>
<dbReference type="InterPro" id="IPR036390">
    <property type="entry name" value="WH_DNA-bd_sf"/>
</dbReference>
<accession>A0A3M0B566</accession>
<keyword evidence="4 6" id="KW-0092">Biotin</keyword>
<keyword evidence="9" id="KW-1185">Reference proteome</keyword>
<dbReference type="InterPro" id="IPR013196">
    <property type="entry name" value="HTH_11"/>
</dbReference>
<organism evidence="8 9">
    <name type="scientific">Hydrogenothermus marinus</name>
    <dbReference type="NCBI Taxonomy" id="133270"/>
    <lineage>
        <taxon>Bacteria</taxon>
        <taxon>Pseudomonadati</taxon>
        <taxon>Aquificota</taxon>
        <taxon>Aquificia</taxon>
        <taxon>Aquificales</taxon>
        <taxon>Hydrogenothermaceae</taxon>
        <taxon>Hydrogenothermus</taxon>
    </lineage>
</organism>
<dbReference type="GO" id="GO:0005737">
    <property type="term" value="C:cytoplasm"/>
    <property type="evidence" value="ECO:0007669"/>
    <property type="project" value="TreeGrafter"/>
</dbReference>
<dbReference type="GO" id="GO:0043565">
    <property type="term" value="F:sequence-specific DNA binding"/>
    <property type="evidence" value="ECO:0007669"/>
    <property type="project" value="InterPro"/>
</dbReference>
<proteinExistence type="inferred from homology"/>
<keyword evidence="6" id="KW-0804">Transcription</keyword>
<dbReference type="PROSITE" id="PS51733">
    <property type="entry name" value="BPL_LPL_CATALYTIC"/>
    <property type="match status" value="1"/>
</dbReference>
<dbReference type="PANTHER" id="PTHR12835">
    <property type="entry name" value="BIOTIN PROTEIN LIGASE"/>
    <property type="match status" value="1"/>
</dbReference>
<dbReference type="GO" id="GO:0004077">
    <property type="term" value="F:biotin--[biotin carboxyl-carrier protein] ligase activity"/>
    <property type="evidence" value="ECO:0007669"/>
    <property type="project" value="UniProtKB-UniRule"/>
</dbReference>
<comment type="caution">
    <text evidence="8">The sequence shown here is derived from an EMBL/GenBank/DDBJ whole genome shotgun (WGS) entry which is preliminary data.</text>
</comment>
<dbReference type="SUPFAM" id="SSF50037">
    <property type="entry name" value="C-terminal domain of transcriptional repressors"/>
    <property type="match status" value="1"/>
</dbReference>
<dbReference type="InterPro" id="IPR045864">
    <property type="entry name" value="aa-tRNA-synth_II/BPL/LPL"/>
</dbReference>
<dbReference type="Gene3D" id="2.30.30.100">
    <property type="match status" value="1"/>
</dbReference>
<dbReference type="HAMAP" id="MF_00978">
    <property type="entry name" value="Bifunct_BirA"/>
    <property type="match status" value="1"/>
</dbReference>
<keyword evidence="1 6" id="KW-0436">Ligase</keyword>